<dbReference type="NCBIfam" id="TIGR04183">
    <property type="entry name" value="Por_Secre_tail"/>
    <property type="match status" value="1"/>
</dbReference>
<dbReference type="PANTHER" id="PTHR33607">
    <property type="entry name" value="ENDONUCLEASE-1"/>
    <property type="match status" value="1"/>
</dbReference>
<dbReference type="PROSITE" id="PS50853">
    <property type="entry name" value="FN3"/>
    <property type="match status" value="1"/>
</dbReference>
<dbReference type="GO" id="GO:0016787">
    <property type="term" value="F:hydrolase activity"/>
    <property type="evidence" value="ECO:0007669"/>
    <property type="project" value="UniProtKB-KW"/>
</dbReference>
<protein>
    <recommendedName>
        <fullName evidence="3">Fibronectin type-III domain-containing protein</fullName>
    </recommendedName>
</protein>
<keyword evidence="2" id="KW-0378">Hydrolase</keyword>
<dbReference type="InterPro" id="IPR044925">
    <property type="entry name" value="His-Me_finger_sf"/>
</dbReference>
<name>A0A644SMB0_9ZZZZ</name>
<dbReference type="SUPFAM" id="SSF54060">
    <property type="entry name" value="His-Me finger endonucleases"/>
    <property type="match status" value="1"/>
</dbReference>
<dbReference type="AlphaFoldDB" id="A0A644SMB0"/>
<keyword evidence="1" id="KW-0540">Nuclease</keyword>
<dbReference type="SUPFAM" id="SSF49265">
    <property type="entry name" value="Fibronectin type III"/>
    <property type="match status" value="1"/>
</dbReference>
<evidence type="ECO:0000259" key="3">
    <source>
        <dbReference type="PROSITE" id="PS50853"/>
    </source>
</evidence>
<comment type="caution">
    <text evidence="4">The sequence shown here is derived from an EMBL/GenBank/DDBJ whole genome shotgun (WGS) entry which is preliminary data.</text>
</comment>
<organism evidence="4">
    <name type="scientific">bioreactor metagenome</name>
    <dbReference type="NCBI Taxonomy" id="1076179"/>
    <lineage>
        <taxon>unclassified sequences</taxon>
        <taxon>metagenomes</taxon>
        <taxon>ecological metagenomes</taxon>
    </lineage>
</organism>
<dbReference type="Pfam" id="PF18962">
    <property type="entry name" value="Por_Secre_tail"/>
    <property type="match status" value="1"/>
</dbReference>
<dbReference type="SMART" id="SM00060">
    <property type="entry name" value="FN3"/>
    <property type="match status" value="1"/>
</dbReference>
<evidence type="ECO:0000313" key="4">
    <source>
        <dbReference type="EMBL" id="MPL55736.1"/>
    </source>
</evidence>
<dbReference type="InterPro" id="IPR003961">
    <property type="entry name" value="FN3_dom"/>
</dbReference>
<dbReference type="Gene3D" id="2.60.40.10">
    <property type="entry name" value="Immunoglobulins"/>
    <property type="match status" value="1"/>
</dbReference>
<dbReference type="InterPro" id="IPR026444">
    <property type="entry name" value="Secre_tail"/>
</dbReference>
<dbReference type="EMBL" id="VSSQ01000002">
    <property type="protein sequence ID" value="MPL55736.1"/>
    <property type="molecule type" value="Genomic_DNA"/>
</dbReference>
<feature type="domain" description="Fibronectin type-III" evidence="3">
    <location>
        <begin position="271"/>
        <end position="356"/>
    </location>
</feature>
<reference evidence="4" key="1">
    <citation type="submission" date="2019-08" db="EMBL/GenBank/DDBJ databases">
        <authorList>
            <person name="Kucharzyk K."/>
            <person name="Murdoch R.W."/>
            <person name="Higgins S."/>
            <person name="Loffler F."/>
        </authorList>
    </citation>
    <scope>NUCLEOTIDE SEQUENCE</scope>
</reference>
<evidence type="ECO:0000256" key="2">
    <source>
        <dbReference type="ARBA" id="ARBA00022801"/>
    </source>
</evidence>
<proteinExistence type="predicted"/>
<dbReference type="InterPro" id="IPR007346">
    <property type="entry name" value="Endonuclease-I"/>
</dbReference>
<dbReference type="GO" id="GO:0004518">
    <property type="term" value="F:nuclease activity"/>
    <property type="evidence" value="ECO:0007669"/>
    <property type="project" value="UniProtKB-KW"/>
</dbReference>
<dbReference type="InterPro" id="IPR036116">
    <property type="entry name" value="FN3_sf"/>
</dbReference>
<gene>
    <name evidence="4" type="ORF">SDC9_01217</name>
</gene>
<sequence length="595" mass="64239">MKLKLSFLAIILAVFSFAQSAPSYYSGINFTKTKNELKNELATLITDTHTQTISYSAGLADLFKTSDADPDNPSNLLLIYGSQASGNHQRSRAYTGTWNREHVYAKSKGTPNLGTSGPGADGHHLRPADNTLNSTRGSLLFDDGSGAMAYTTSRGGWFPGDEWKGDVARIIMYMYVRYKNQCLPLNITMNPATYSSDFPDILLKWNVEDPVSNFERNRNNVVYNIQHNRNPFIDNPYLATVIWGGPNAQNTWPDTFTGGSGSNNDTEAPTAPANLAVTGKTSTSIVLAWSASTDNVGVSSYDVYVDQVYHSTVYTPGTTISGLSPSTTYNFYIVAKDYAGNKSTNSNAVAGTTEATGGTGDTGGTGSGTSCGTEDFETIPTGGSSPDSSYAGRTWTNKNIVWTATNARVDTQIYIDGSNNKAICIKNGSLKSSTISGGIGSLTVKTYLPFSDAAGSYTLKVNGVVKGQIPYSKTATTQVINDINVSGNVIIELIDTTTNRVSFDNLTWTCYAAMATDDVDLNNTKLSVYPNPVKNNEFYINGITKKEKVQIYDLNGKLVQTINNVSNKEKLKLTNLPKGAYIVKTESKSTKIIVE</sequence>
<evidence type="ECO:0000256" key="1">
    <source>
        <dbReference type="ARBA" id="ARBA00022722"/>
    </source>
</evidence>
<accession>A0A644SMB0</accession>
<dbReference type="InterPro" id="IPR013783">
    <property type="entry name" value="Ig-like_fold"/>
</dbReference>
<dbReference type="PANTHER" id="PTHR33607:SF2">
    <property type="entry name" value="ENDONUCLEASE-1"/>
    <property type="match status" value="1"/>
</dbReference>
<dbReference type="Pfam" id="PF04231">
    <property type="entry name" value="Endonuclease_1"/>
    <property type="match status" value="1"/>
</dbReference>
<dbReference type="Pfam" id="PF00041">
    <property type="entry name" value="fn3"/>
    <property type="match status" value="1"/>
</dbReference>
<dbReference type="CDD" id="cd00063">
    <property type="entry name" value="FN3"/>
    <property type="match status" value="1"/>
</dbReference>